<protein>
    <submittedName>
        <fullName evidence="1">Uncharacterized protein</fullName>
    </submittedName>
</protein>
<dbReference type="Proteomes" id="UP001163321">
    <property type="component" value="Chromosome 9"/>
</dbReference>
<name>A0ACC0VGR4_9STRA</name>
<keyword evidence="2" id="KW-1185">Reference proteome</keyword>
<evidence type="ECO:0000313" key="2">
    <source>
        <dbReference type="Proteomes" id="UP001163321"/>
    </source>
</evidence>
<sequence length="732" mass="82406">MTPGTLARLERAVKNFSNQLQCAICLCSYDNPVSFPCNHCFCEECIHRALELKAMCPICKAPAKKRRLRYDTTVQELLRAIEMLTAPPIVDNKEEKVCVQAETTEDVAKTATPILTATSERRSSPRRGQCNSQNKTRTFVDVWMSAGSSEPSKRRKKSPVGMSERRSSPRQMQMKDQKSRLTTFSLSSEVSGNDPSRVERSKDKTEQSRMCPLRPDLDGKIRVARTKARHEHHKEEAQNEVDVVVPETQVEVIEQDQQQQQIQTRQRRLYTDKDTRLVGIQRKPASRRQKKSATNISYTTVDADDAGRSISQVSRKHRPSAPNDVAFDAGNPKKLSHSTEGIKSALAYDSLMKSPPDGVIEKFQVGDLVNVIERQWVGINKLGGAARITKVCGDGFYAVKFVMGCGDNRVPESFIRRPDEELISDMTPSCAAKKRRLFLSTSPDAVSIKNTSTKSNGKHSGMVFLCSGFKDRQMHQINEWANMLGAEVVKYWSNNVTHLIAKCVSGDNADEDGISMEDSDFASSPRRHQDEKYKPLNDSKSGRWVKIRSLKYLKALVGGRWIVSEEWLRACAEHGTHVSEINYEADGHWKGRKIFDAVKRSRLKREKLLQLSSPTVNVSTIGTMLFADFCFCVVGDFLPPMPPIEELNTLICIGGGKLIAILDEIPDEMQKRENHSRKLIIISDKINPVALRQQTRQLKAQPQVKAVSSVTIVNYLWLINSISEAKLRDFPL</sequence>
<accession>A0ACC0VGR4</accession>
<reference evidence="1 2" key="1">
    <citation type="journal article" date="2022" name="bioRxiv">
        <title>The genome of the oomycete Peronosclerospora sorghi, a cosmopolitan pathogen of maize and sorghum, is inflated with dispersed pseudogenes.</title>
        <authorList>
            <person name="Fletcher K."/>
            <person name="Martin F."/>
            <person name="Isakeit T."/>
            <person name="Cavanaugh K."/>
            <person name="Magill C."/>
            <person name="Michelmore R."/>
        </authorList>
    </citation>
    <scope>NUCLEOTIDE SEQUENCE [LARGE SCALE GENOMIC DNA]</scope>
    <source>
        <strain evidence="1">P6</strain>
    </source>
</reference>
<gene>
    <name evidence="1" type="ORF">PsorP6_014428</name>
</gene>
<proteinExistence type="predicted"/>
<evidence type="ECO:0000313" key="1">
    <source>
        <dbReference type="EMBL" id="KAI9905680.1"/>
    </source>
</evidence>
<dbReference type="EMBL" id="CM047588">
    <property type="protein sequence ID" value="KAI9905680.1"/>
    <property type="molecule type" value="Genomic_DNA"/>
</dbReference>
<comment type="caution">
    <text evidence="1">The sequence shown here is derived from an EMBL/GenBank/DDBJ whole genome shotgun (WGS) entry which is preliminary data.</text>
</comment>
<organism evidence="1 2">
    <name type="scientific">Peronosclerospora sorghi</name>
    <dbReference type="NCBI Taxonomy" id="230839"/>
    <lineage>
        <taxon>Eukaryota</taxon>
        <taxon>Sar</taxon>
        <taxon>Stramenopiles</taxon>
        <taxon>Oomycota</taxon>
        <taxon>Peronosporomycetes</taxon>
        <taxon>Peronosporales</taxon>
        <taxon>Peronosporaceae</taxon>
        <taxon>Peronosclerospora</taxon>
    </lineage>
</organism>